<dbReference type="Gene3D" id="1.10.10.60">
    <property type="entry name" value="Homeodomain-like"/>
    <property type="match status" value="1"/>
</dbReference>
<evidence type="ECO:0000313" key="2">
    <source>
        <dbReference type="Proteomes" id="UP000284021"/>
    </source>
</evidence>
<sequence>MAGIRKTPDQSAQAVILREAGYTLPAIADRLNISLSTTQRLLKRHGAVAGAATQALIEKAREDLLHNAFALDAVQQTAASLVLDDLSLNRLMRNKLAQAVEALEVTPDNAPIVCRALAACATTLKLTQQVGRQALPLDKLEQALTVEELPELQIHIMTDHDVAVLRAEQRLQDAELNGNLAGVSDEQETLRWLAERREHQTLCAVDDDIVVEG</sequence>
<protein>
    <submittedName>
        <fullName evidence="1">Helix-turn-helix domain-containing protein</fullName>
    </submittedName>
</protein>
<organism evidence="1 2">
    <name type="scientific">Pseudomonas cavernicola</name>
    <dbReference type="NCBI Taxonomy" id="2320866"/>
    <lineage>
        <taxon>Bacteria</taxon>
        <taxon>Pseudomonadati</taxon>
        <taxon>Pseudomonadota</taxon>
        <taxon>Gammaproteobacteria</taxon>
        <taxon>Pseudomonadales</taxon>
        <taxon>Pseudomonadaceae</taxon>
        <taxon>Pseudomonas</taxon>
    </lineage>
</organism>
<dbReference type="Proteomes" id="UP000284021">
    <property type="component" value="Unassembled WGS sequence"/>
</dbReference>
<dbReference type="Pfam" id="PF13384">
    <property type="entry name" value="HTH_23"/>
    <property type="match status" value="1"/>
</dbReference>
<dbReference type="OrthoDB" id="6885407at2"/>
<dbReference type="EMBL" id="QYUR01000002">
    <property type="protein sequence ID" value="RJG12601.1"/>
    <property type="molecule type" value="Genomic_DNA"/>
</dbReference>
<keyword evidence="2" id="KW-1185">Reference proteome</keyword>
<name>A0A418XJI7_9PSED</name>
<reference evidence="1 2" key="1">
    <citation type="submission" date="2018-09" db="EMBL/GenBank/DDBJ databases">
        <authorList>
            <person name="Zhu H."/>
        </authorList>
    </citation>
    <scope>NUCLEOTIDE SEQUENCE [LARGE SCALE GENOMIC DNA]</scope>
    <source>
        <strain evidence="1 2">K1S02-6</strain>
    </source>
</reference>
<gene>
    <name evidence="1" type="ORF">D3879_04755</name>
</gene>
<accession>A0A418XJI7</accession>
<dbReference type="RefSeq" id="WP_119952927.1">
    <property type="nucleotide sequence ID" value="NZ_QYUR01000002.1"/>
</dbReference>
<dbReference type="AlphaFoldDB" id="A0A418XJI7"/>
<proteinExistence type="predicted"/>
<evidence type="ECO:0000313" key="1">
    <source>
        <dbReference type="EMBL" id="RJG12601.1"/>
    </source>
</evidence>
<comment type="caution">
    <text evidence="1">The sequence shown here is derived from an EMBL/GenBank/DDBJ whole genome shotgun (WGS) entry which is preliminary data.</text>
</comment>